<dbReference type="RefSeq" id="WP_249312520.1">
    <property type="nucleotide sequence ID" value="NZ_JACRSU010000003.1"/>
</dbReference>
<feature type="domain" description="HTH araC/xylS-type" evidence="4">
    <location>
        <begin position="147"/>
        <end position="245"/>
    </location>
</feature>
<dbReference type="PROSITE" id="PS01124">
    <property type="entry name" value="HTH_ARAC_FAMILY_2"/>
    <property type="match status" value="1"/>
</dbReference>
<keyword evidence="2" id="KW-0238">DNA-binding</keyword>
<dbReference type="InterPro" id="IPR020449">
    <property type="entry name" value="Tscrpt_reg_AraC-type_HTH"/>
</dbReference>
<dbReference type="GO" id="GO:0003700">
    <property type="term" value="F:DNA-binding transcription factor activity"/>
    <property type="evidence" value="ECO:0007669"/>
    <property type="project" value="InterPro"/>
</dbReference>
<dbReference type="AlphaFoldDB" id="A0A926DL22"/>
<comment type="caution">
    <text evidence="5">The sequence shown here is derived from an EMBL/GenBank/DDBJ whole genome shotgun (WGS) entry which is preliminary data.</text>
</comment>
<dbReference type="EMBL" id="JACRSU010000003">
    <property type="protein sequence ID" value="MBC8540910.1"/>
    <property type="molecule type" value="Genomic_DNA"/>
</dbReference>
<evidence type="ECO:0000256" key="3">
    <source>
        <dbReference type="ARBA" id="ARBA00023163"/>
    </source>
</evidence>
<evidence type="ECO:0000256" key="1">
    <source>
        <dbReference type="ARBA" id="ARBA00023015"/>
    </source>
</evidence>
<reference evidence="5" key="1">
    <citation type="submission" date="2020-08" db="EMBL/GenBank/DDBJ databases">
        <title>Genome public.</title>
        <authorList>
            <person name="Liu C."/>
            <person name="Sun Q."/>
        </authorList>
    </citation>
    <scope>NUCLEOTIDE SEQUENCE</scope>
    <source>
        <strain evidence="5">H8</strain>
    </source>
</reference>
<dbReference type="InterPro" id="IPR009057">
    <property type="entry name" value="Homeodomain-like_sf"/>
</dbReference>
<sequence length="247" mass="28117">MNKNYCITEFISALNVHDEEGKLLTMKNRYSASLVFPLSGAISFSAGKNRVIADNNHPVYIPQGINYFNRCLREADSILFNFYDMNGFGELTSLPPVPTETVLECFERIKTPAEAVQTSRFYILSQLYSLLHKLENNEMQNKNPILVSAALFIKQNFHVTGLSLSDIANAACVSKVYLGKVFVKELQITPFQYLTKIRMEQAVTYLQEFRRVGEVSASVGYGDVYQFSRAFKKYYGCSPKAYCRRLL</sequence>
<dbReference type="PANTHER" id="PTHR43280">
    <property type="entry name" value="ARAC-FAMILY TRANSCRIPTIONAL REGULATOR"/>
    <property type="match status" value="1"/>
</dbReference>
<keyword evidence="3" id="KW-0804">Transcription</keyword>
<protein>
    <submittedName>
        <fullName evidence="5">Helix-turn-helix transcriptional regulator</fullName>
    </submittedName>
</protein>
<dbReference type="Proteomes" id="UP000611762">
    <property type="component" value="Unassembled WGS sequence"/>
</dbReference>
<evidence type="ECO:0000313" key="6">
    <source>
        <dbReference type="Proteomes" id="UP000611762"/>
    </source>
</evidence>
<dbReference type="PROSITE" id="PS00041">
    <property type="entry name" value="HTH_ARAC_FAMILY_1"/>
    <property type="match status" value="1"/>
</dbReference>
<dbReference type="InterPro" id="IPR018062">
    <property type="entry name" value="HTH_AraC-typ_CS"/>
</dbReference>
<evidence type="ECO:0000256" key="2">
    <source>
        <dbReference type="ARBA" id="ARBA00023125"/>
    </source>
</evidence>
<dbReference type="SUPFAM" id="SSF46689">
    <property type="entry name" value="Homeodomain-like"/>
    <property type="match status" value="1"/>
</dbReference>
<proteinExistence type="predicted"/>
<dbReference type="InterPro" id="IPR018060">
    <property type="entry name" value="HTH_AraC"/>
</dbReference>
<accession>A0A926DL22</accession>
<dbReference type="Gene3D" id="1.10.10.60">
    <property type="entry name" value="Homeodomain-like"/>
    <property type="match status" value="2"/>
</dbReference>
<keyword evidence="1" id="KW-0805">Transcription regulation</keyword>
<dbReference type="GO" id="GO:0043565">
    <property type="term" value="F:sequence-specific DNA binding"/>
    <property type="evidence" value="ECO:0007669"/>
    <property type="project" value="InterPro"/>
</dbReference>
<evidence type="ECO:0000259" key="4">
    <source>
        <dbReference type="PROSITE" id="PS01124"/>
    </source>
</evidence>
<dbReference type="SMART" id="SM00342">
    <property type="entry name" value="HTH_ARAC"/>
    <property type="match status" value="1"/>
</dbReference>
<dbReference type="PANTHER" id="PTHR43280:SF2">
    <property type="entry name" value="HTH-TYPE TRANSCRIPTIONAL REGULATOR EXSA"/>
    <property type="match status" value="1"/>
</dbReference>
<evidence type="ECO:0000313" key="5">
    <source>
        <dbReference type="EMBL" id="MBC8540910.1"/>
    </source>
</evidence>
<dbReference type="PRINTS" id="PR00032">
    <property type="entry name" value="HTHARAC"/>
</dbReference>
<keyword evidence="6" id="KW-1185">Reference proteome</keyword>
<name>A0A926DL22_9FIRM</name>
<organism evidence="5 6">
    <name type="scientific">Congzhengia minquanensis</name>
    <dbReference type="NCBI Taxonomy" id="2763657"/>
    <lineage>
        <taxon>Bacteria</taxon>
        <taxon>Bacillati</taxon>
        <taxon>Bacillota</taxon>
        <taxon>Clostridia</taxon>
        <taxon>Eubacteriales</taxon>
        <taxon>Oscillospiraceae</taxon>
        <taxon>Congzhengia</taxon>
    </lineage>
</organism>
<dbReference type="Pfam" id="PF12833">
    <property type="entry name" value="HTH_18"/>
    <property type="match status" value="1"/>
</dbReference>
<gene>
    <name evidence="5" type="ORF">H8698_07970</name>
</gene>